<dbReference type="NCBIfam" id="TIGR03429">
    <property type="entry name" value="arom_pren_DMATS"/>
    <property type="match status" value="1"/>
</dbReference>
<organism evidence="3 4">
    <name type="scientific">Exidia glandulosa HHB12029</name>
    <dbReference type="NCBI Taxonomy" id="1314781"/>
    <lineage>
        <taxon>Eukaryota</taxon>
        <taxon>Fungi</taxon>
        <taxon>Dikarya</taxon>
        <taxon>Basidiomycota</taxon>
        <taxon>Agaricomycotina</taxon>
        <taxon>Agaricomycetes</taxon>
        <taxon>Auriculariales</taxon>
        <taxon>Exidiaceae</taxon>
        <taxon>Exidia</taxon>
    </lineage>
</organism>
<dbReference type="OrthoDB" id="3354387at2759"/>
<dbReference type="GO" id="GO:0016765">
    <property type="term" value="F:transferase activity, transferring alkyl or aryl (other than methyl) groups"/>
    <property type="evidence" value="ECO:0007669"/>
    <property type="project" value="InterPro"/>
</dbReference>
<dbReference type="PANTHER" id="PTHR40627:SF4">
    <property type="entry name" value="PRENYLTRANSFERASE ASQH1-RELATED"/>
    <property type="match status" value="1"/>
</dbReference>
<dbReference type="AlphaFoldDB" id="A0A165Q4C3"/>
<dbReference type="InterPro" id="IPR033964">
    <property type="entry name" value="ABBA"/>
</dbReference>
<dbReference type="Proteomes" id="UP000077266">
    <property type="component" value="Unassembled WGS sequence"/>
</dbReference>
<keyword evidence="4" id="KW-1185">Reference proteome</keyword>
<dbReference type="Pfam" id="PF11991">
    <property type="entry name" value="Trp_DMAT"/>
    <property type="match status" value="1"/>
</dbReference>
<dbReference type="GO" id="GO:0009820">
    <property type="term" value="P:alkaloid metabolic process"/>
    <property type="evidence" value="ECO:0007669"/>
    <property type="project" value="InterPro"/>
</dbReference>
<gene>
    <name evidence="3" type="ORF">EXIGLDRAFT_744244</name>
</gene>
<accession>A0A165Q4C3</accession>
<dbReference type="CDD" id="cd13929">
    <property type="entry name" value="PT-DMATS_CymD"/>
    <property type="match status" value="1"/>
</dbReference>
<proteinExistence type="inferred from homology"/>
<evidence type="ECO:0000313" key="4">
    <source>
        <dbReference type="Proteomes" id="UP000077266"/>
    </source>
</evidence>
<dbReference type="EMBL" id="KV425885">
    <property type="protein sequence ID" value="KZW03059.1"/>
    <property type="molecule type" value="Genomic_DNA"/>
</dbReference>
<keyword evidence="2 3" id="KW-0808">Transferase</keyword>
<evidence type="ECO:0000256" key="2">
    <source>
        <dbReference type="ARBA" id="ARBA00022679"/>
    </source>
</evidence>
<dbReference type="PANTHER" id="PTHR40627">
    <property type="entry name" value="INDOLE PRENYLTRANSFERASE TDIB-RELATED"/>
    <property type="match status" value="1"/>
</dbReference>
<name>A0A165Q4C3_EXIGL</name>
<dbReference type="SFLD" id="SFLDS00036">
    <property type="entry name" value="Aromatic_Prenyltransferase"/>
    <property type="match status" value="1"/>
</dbReference>
<comment type="similarity">
    <text evidence="1">Belongs to the tryptophan dimethylallyltransferase family.</text>
</comment>
<dbReference type="InParanoid" id="A0A165Q4C3"/>
<dbReference type="InterPro" id="IPR017795">
    <property type="entry name" value="ABBA_NscD-like"/>
</dbReference>
<evidence type="ECO:0000313" key="3">
    <source>
        <dbReference type="EMBL" id="KZW03059.1"/>
    </source>
</evidence>
<evidence type="ECO:0000256" key="1">
    <source>
        <dbReference type="ARBA" id="ARBA00010209"/>
    </source>
</evidence>
<sequence length="452" mass="49826">MAHSSVASVTSSTIPALDWLLPWRRKLLVALGHLYTSLKPGAAHDDSPYQTSDEEADDASLPDDERFWVSSFGPMLNSMLREGGYSYTRREEMSDFFAEYVAPFLGPEPECDSSTGKRVPAWKSFVTDDFTPLEPSWTWKAGRTQPLVKFSAEPIPDSPTAAGGVRAAIEMADALDSSRDAHIHFDRDAFLQVMEHLTSLVDPTTVPGDHDCGSTALSQVMLGFDVHPTATHTKAYLVPTLRALETSRSKLDVITEAIRACGAGTSWEPVLAYLSSQPNADPFLLAIDCAPLDKARFKVYVRFPTADIDRLIEHVSLGGRIPLSDKFVRAIRALWARLSAGGNQLYRVSSQTAGGTPMYFSVERHATVPTPKFYIPIRLLGWHDRRIAETIGEWMSEYGNAEAGRTYAQALQKLSPTRSLASRRGFHTYIGIVPLANGDIEPSVYLNPSIFS</sequence>
<protein>
    <submittedName>
        <fullName evidence="3">Aromatic prenyltransferase</fullName>
    </submittedName>
</protein>
<reference evidence="3 4" key="1">
    <citation type="journal article" date="2016" name="Mol. Biol. Evol.">
        <title>Comparative Genomics of Early-Diverging Mushroom-Forming Fungi Provides Insights into the Origins of Lignocellulose Decay Capabilities.</title>
        <authorList>
            <person name="Nagy L.G."/>
            <person name="Riley R."/>
            <person name="Tritt A."/>
            <person name="Adam C."/>
            <person name="Daum C."/>
            <person name="Floudas D."/>
            <person name="Sun H."/>
            <person name="Yadav J.S."/>
            <person name="Pangilinan J."/>
            <person name="Larsson K.H."/>
            <person name="Matsuura K."/>
            <person name="Barry K."/>
            <person name="Labutti K."/>
            <person name="Kuo R."/>
            <person name="Ohm R.A."/>
            <person name="Bhattacharya S.S."/>
            <person name="Shirouzu T."/>
            <person name="Yoshinaga Y."/>
            <person name="Martin F.M."/>
            <person name="Grigoriev I.V."/>
            <person name="Hibbett D.S."/>
        </authorList>
    </citation>
    <scope>NUCLEOTIDE SEQUENCE [LARGE SCALE GENOMIC DNA]</scope>
    <source>
        <strain evidence="3 4">HHB12029</strain>
    </source>
</reference>